<evidence type="ECO:0000313" key="2">
    <source>
        <dbReference type="EMBL" id="KAF2135803.1"/>
    </source>
</evidence>
<dbReference type="Proteomes" id="UP000799438">
    <property type="component" value="Unassembled WGS sequence"/>
</dbReference>
<protein>
    <submittedName>
        <fullName evidence="2">Uncharacterized protein</fullName>
    </submittedName>
</protein>
<evidence type="ECO:0000256" key="1">
    <source>
        <dbReference type="SAM" id="MobiDB-lite"/>
    </source>
</evidence>
<dbReference type="AlphaFoldDB" id="A0A6A6AX95"/>
<keyword evidence="3" id="KW-1185">Reference proteome</keyword>
<dbReference type="RefSeq" id="XP_033391521.1">
    <property type="nucleotide sequence ID" value="XM_033535638.1"/>
</dbReference>
<accession>A0A6A6AX95</accession>
<reference evidence="2" key="1">
    <citation type="journal article" date="2020" name="Stud. Mycol.">
        <title>101 Dothideomycetes genomes: a test case for predicting lifestyles and emergence of pathogens.</title>
        <authorList>
            <person name="Haridas S."/>
            <person name="Albert R."/>
            <person name="Binder M."/>
            <person name="Bloem J."/>
            <person name="Labutti K."/>
            <person name="Salamov A."/>
            <person name="Andreopoulos B."/>
            <person name="Baker S."/>
            <person name="Barry K."/>
            <person name="Bills G."/>
            <person name="Bluhm B."/>
            <person name="Cannon C."/>
            <person name="Castanera R."/>
            <person name="Culley D."/>
            <person name="Daum C."/>
            <person name="Ezra D."/>
            <person name="Gonzalez J."/>
            <person name="Henrissat B."/>
            <person name="Kuo A."/>
            <person name="Liang C."/>
            <person name="Lipzen A."/>
            <person name="Lutzoni F."/>
            <person name="Magnuson J."/>
            <person name="Mondo S."/>
            <person name="Nolan M."/>
            <person name="Ohm R."/>
            <person name="Pangilinan J."/>
            <person name="Park H.-J."/>
            <person name="Ramirez L."/>
            <person name="Alfaro M."/>
            <person name="Sun H."/>
            <person name="Tritt A."/>
            <person name="Yoshinaga Y."/>
            <person name="Zwiers L.-H."/>
            <person name="Turgeon B."/>
            <person name="Goodwin S."/>
            <person name="Spatafora J."/>
            <person name="Crous P."/>
            <person name="Grigoriev I."/>
        </authorList>
    </citation>
    <scope>NUCLEOTIDE SEQUENCE</scope>
    <source>
        <strain evidence="2">CBS 121167</strain>
    </source>
</reference>
<dbReference type="GeneID" id="54293132"/>
<dbReference type="EMBL" id="ML995551">
    <property type="protein sequence ID" value="KAF2135803.1"/>
    <property type="molecule type" value="Genomic_DNA"/>
</dbReference>
<evidence type="ECO:0000313" key="3">
    <source>
        <dbReference type="Proteomes" id="UP000799438"/>
    </source>
</evidence>
<gene>
    <name evidence="2" type="ORF">K452DRAFT_159003</name>
</gene>
<feature type="region of interest" description="Disordered" evidence="1">
    <location>
        <begin position="1"/>
        <end position="34"/>
    </location>
</feature>
<proteinExistence type="predicted"/>
<sequence>MSLLYTRAGISAPKRPPEPRANQPLSARRRLPRDGHAASLAGSCCAVPGGAAQGLPGTGRWVRGCVVSMYLTRGEMGALLVAVVAGRSGSPERASLREGASACGCGCL</sequence>
<organism evidence="2 3">
    <name type="scientific">Aplosporella prunicola CBS 121167</name>
    <dbReference type="NCBI Taxonomy" id="1176127"/>
    <lineage>
        <taxon>Eukaryota</taxon>
        <taxon>Fungi</taxon>
        <taxon>Dikarya</taxon>
        <taxon>Ascomycota</taxon>
        <taxon>Pezizomycotina</taxon>
        <taxon>Dothideomycetes</taxon>
        <taxon>Dothideomycetes incertae sedis</taxon>
        <taxon>Botryosphaeriales</taxon>
        <taxon>Aplosporellaceae</taxon>
        <taxon>Aplosporella</taxon>
    </lineage>
</organism>
<name>A0A6A6AX95_9PEZI</name>